<name>C3X7I5_OXAFO</name>
<dbReference type="AlphaFoldDB" id="C3X7I5"/>
<dbReference type="Gene3D" id="1.10.260.40">
    <property type="entry name" value="lambda repressor-like DNA-binding domains"/>
    <property type="match status" value="1"/>
</dbReference>
<feature type="domain" description="Cytoskeleton protein RodZ-like C-terminal" evidence="3">
    <location>
        <begin position="256"/>
        <end position="327"/>
    </location>
</feature>
<keyword evidence="2" id="KW-0812">Transmembrane</keyword>
<dbReference type="STRING" id="847.BRW83_2089"/>
<dbReference type="Pfam" id="PF13464">
    <property type="entry name" value="RodZ_C"/>
    <property type="match status" value="1"/>
</dbReference>
<evidence type="ECO:0000259" key="3">
    <source>
        <dbReference type="Pfam" id="PF13464"/>
    </source>
</evidence>
<accession>C3X7I5</accession>
<dbReference type="InterPro" id="IPR025194">
    <property type="entry name" value="RodZ-like_C"/>
</dbReference>
<dbReference type="Pfam" id="PF13413">
    <property type="entry name" value="HTH_25"/>
    <property type="match status" value="1"/>
</dbReference>
<keyword evidence="2" id="KW-0472">Membrane</keyword>
<dbReference type="GeneID" id="77135915"/>
<dbReference type="GO" id="GO:0003677">
    <property type="term" value="F:DNA binding"/>
    <property type="evidence" value="ECO:0007669"/>
    <property type="project" value="InterPro"/>
</dbReference>
<evidence type="ECO:0000313" key="4">
    <source>
        <dbReference type="EMBL" id="EEO29161.1"/>
    </source>
</evidence>
<dbReference type="Proteomes" id="UP000005089">
    <property type="component" value="Unassembled WGS sequence"/>
</dbReference>
<feature type="compositionally biased region" description="Polar residues" evidence="1">
    <location>
        <begin position="231"/>
        <end position="240"/>
    </location>
</feature>
<dbReference type="eggNOG" id="COG1426">
    <property type="taxonomic scope" value="Bacteria"/>
</dbReference>
<dbReference type="OrthoDB" id="8561330at2"/>
<evidence type="ECO:0000256" key="2">
    <source>
        <dbReference type="SAM" id="Phobius"/>
    </source>
</evidence>
<evidence type="ECO:0000313" key="5">
    <source>
        <dbReference type="Proteomes" id="UP000005089"/>
    </source>
</evidence>
<dbReference type="RefSeq" id="WP_005879490.1">
    <property type="nucleotide sequence ID" value="NZ_CP019430.1"/>
</dbReference>
<feature type="transmembrane region" description="Helical" evidence="2">
    <location>
        <begin position="146"/>
        <end position="169"/>
    </location>
</feature>
<feature type="compositionally biased region" description="Low complexity" evidence="1">
    <location>
        <begin position="214"/>
        <end position="230"/>
    </location>
</feature>
<dbReference type="EMBL" id="GG658170">
    <property type="protein sequence ID" value="EEO29161.1"/>
    <property type="molecule type" value="Genomic_DNA"/>
</dbReference>
<dbReference type="PANTHER" id="PTHR34475">
    <property type="match status" value="1"/>
</dbReference>
<evidence type="ECO:0000256" key="1">
    <source>
        <dbReference type="SAM" id="MobiDB-lite"/>
    </source>
</evidence>
<gene>
    <name evidence="4" type="ORF">OFBG_00189</name>
</gene>
<organism evidence="4 5">
    <name type="scientific">Oxalobacter formigenes OXCC13</name>
    <dbReference type="NCBI Taxonomy" id="556269"/>
    <lineage>
        <taxon>Bacteria</taxon>
        <taxon>Pseudomonadati</taxon>
        <taxon>Pseudomonadota</taxon>
        <taxon>Betaproteobacteria</taxon>
        <taxon>Burkholderiales</taxon>
        <taxon>Oxalobacteraceae</taxon>
        <taxon>Oxalobacter</taxon>
    </lineage>
</organism>
<sequence length="329" mass="35036">MDNEQSEKMENNPSNPEKESTPQPGNNVAATTETTEAQKPGAILAARRVAAGISEEQIASRLKMSVRQVRSLEADDYEALHGMATARGFVRAYARILQIDPEPLVASFAEKKKASASASVQQGKPVEPFVKNREPFRKKRGNSGKIAILLIIVVGVLVVASNMNFFSFMDKFKKESAEKATPAVAPAPPVVPATETKETVPPAADQATPENKPADQAAANTAGQTNQANAPVQTPATQSAPVAATQAPAEKGSLLVINFREKSWLQIQKKDGAVIAEYIGKPGEKRQLEVTEPVTVIVGFAPGVNMEFKGAPVDLVSNTTNSVAKVTLK</sequence>
<proteinExistence type="predicted"/>
<feature type="region of interest" description="Disordered" evidence="1">
    <location>
        <begin position="1"/>
        <end position="41"/>
    </location>
</feature>
<protein>
    <recommendedName>
        <fullName evidence="3">Cytoskeleton protein RodZ-like C-terminal domain-containing protein</fullName>
    </recommendedName>
</protein>
<feature type="region of interest" description="Disordered" evidence="1">
    <location>
        <begin position="180"/>
        <end position="245"/>
    </location>
</feature>
<feature type="compositionally biased region" description="Basic and acidic residues" evidence="1">
    <location>
        <begin position="1"/>
        <end position="20"/>
    </location>
</feature>
<dbReference type="InterPro" id="IPR010982">
    <property type="entry name" value="Lambda_DNA-bd_dom_sf"/>
</dbReference>
<reference evidence="4 5" key="1">
    <citation type="submission" date="2009-02" db="EMBL/GenBank/DDBJ databases">
        <title>The Genome Sequence of Oxalobacter formigenes OXCC13.</title>
        <authorList>
            <consortium name="The Broad Institute Genome Sequencing Platform"/>
            <person name="Ward D."/>
            <person name="Young S.K."/>
            <person name="Kodira C.D."/>
            <person name="Zeng Q."/>
            <person name="Koehrsen M."/>
            <person name="Alvarado L."/>
            <person name="Berlin A."/>
            <person name="Borenstein D."/>
            <person name="Chen Z."/>
            <person name="Engels R."/>
            <person name="Freedman E."/>
            <person name="Gellesch M."/>
            <person name="Goldberg J."/>
            <person name="Griggs A."/>
            <person name="Gujja S."/>
            <person name="Heiman D."/>
            <person name="Hepburn T."/>
            <person name="Howarth C."/>
            <person name="Jen D."/>
            <person name="Larson L."/>
            <person name="Lewis B."/>
            <person name="Mehta T."/>
            <person name="Park D."/>
            <person name="Pearson M."/>
            <person name="Roberts A."/>
            <person name="Saif S."/>
            <person name="Shea T."/>
            <person name="Shenoy N."/>
            <person name="Sisk P."/>
            <person name="Stolte C."/>
            <person name="Sykes S."/>
            <person name="Walk T."/>
            <person name="White J."/>
            <person name="Yandava C."/>
            <person name="Allison M.J."/>
            <person name="Lander E."/>
            <person name="Nusbaum C."/>
            <person name="Galagan J."/>
            <person name="Birren B."/>
        </authorList>
    </citation>
    <scope>NUCLEOTIDE SEQUENCE [LARGE SCALE GENOMIC DNA]</scope>
    <source>
        <strain evidence="4 5">OXCC13</strain>
    </source>
</reference>
<dbReference type="InterPro" id="IPR050400">
    <property type="entry name" value="Bact_Cytoskel_RodZ"/>
</dbReference>
<dbReference type="PANTHER" id="PTHR34475:SF1">
    <property type="entry name" value="CYTOSKELETON PROTEIN RODZ"/>
    <property type="match status" value="1"/>
</dbReference>
<keyword evidence="5" id="KW-1185">Reference proteome</keyword>
<keyword evidence="2" id="KW-1133">Transmembrane helix</keyword>
<dbReference type="HOGENOM" id="CLU_047530_3_0_4"/>